<evidence type="ECO:0000313" key="2">
    <source>
        <dbReference type="Proteomes" id="UP001144323"/>
    </source>
</evidence>
<organism evidence="1 2">
    <name type="scientific">Methylocystis echinoides</name>
    <dbReference type="NCBI Taxonomy" id="29468"/>
    <lineage>
        <taxon>Bacteria</taxon>
        <taxon>Pseudomonadati</taxon>
        <taxon>Pseudomonadota</taxon>
        <taxon>Alphaproteobacteria</taxon>
        <taxon>Hyphomicrobiales</taxon>
        <taxon>Methylocystaceae</taxon>
        <taxon>Methylocystis</taxon>
    </lineage>
</organism>
<dbReference type="RefSeq" id="WP_103986540.1">
    <property type="nucleotide sequence ID" value="NZ_BSEC01000008.1"/>
</dbReference>
<dbReference type="Proteomes" id="UP001144323">
    <property type="component" value="Unassembled WGS sequence"/>
</dbReference>
<comment type="caution">
    <text evidence="1">The sequence shown here is derived from an EMBL/GenBank/DDBJ whole genome shotgun (WGS) entry which is preliminary data.</text>
</comment>
<keyword evidence="2" id="KW-1185">Reference proteome</keyword>
<gene>
    <name evidence="1" type="ORF">LMG27198_51020</name>
</gene>
<accession>A0A9W6H086</accession>
<reference evidence="1" key="1">
    <citation type="journal article" date="2023" name="Int. J. Syst. Evol. Microbiol.">
        <title>Methylocystis iwaonis sp. nov., a type II methane-oxidizing bacterium from surface soil of a rice paddy field in Japan, and emended description of the genus Methylocystis (ex Whittenbury et al. 1970) Bowman et al. 1993.</title>
        <authorList>
            <person name="Kaise H."/>
            <person name="Sawadogo J.B."/>
            <person name="Alam M.S."/>
            <person name="Ueno C."/>
            <person name="Dianou D."/>
            <person name="Shinjo R."/>
            <person name="Asakawa S."/>
        </authorList>
    </citation>
    <scope>NUCLEOTIDE SEQUENCE</scope>
    <source>
        <strain evidence="1">LMG27198</strain>
    </source>
</reference>
<proteinExistence type="predicted"/>
<sequence>MPTPPDAYLRDILAQAEQDLAAAELRRAQQARIVAGPLNSPETRAAAELLLREIDRTITSIRANRHLIADILA</sequence>
<name>A0A9W6H086_9HYPH</name>
<dbReference type="EMBL" id="BSEC01000008">
    <property type="protein sequence ID" value="GLI96109.1"/>
    <property type="molecule type" value="Genomic_DNA"/>
</dbReference>
<evidence type="ECO:0000313" key="1">
    <source>
        <dbReference type="EMBL" id="GLI96109.1"/>
    </source>
</evidence>
<dbReference type="AlphaFoldDB" id="A0A9W6H086"/>
<protein>
    <submittedName>
        <fullName evidence="1">Uncharacterized protein</fullName>
    </submittedName>
</protein>